<proteinExistence type="predicted"/>
<gene>
    <name evidence="4" type="primary">hao_6</name>
    <name evidence="4" type="ORF">KSMBR1_3422</name>
</gene>
<feature type="coiled-coil region" evidence="1">
    <location>
        <begin position="401"/>
        <end position="428"/>
    </location>
</feature>
<dbReference type="Gene3D" id="1.20.850.10">
    <property type="entry name" value="Hydroxylamine Oxidoreductase, Chain A, domain 2"/>
    <property type="match status" value="1"/>
</dbReference>
<dbReference type="EMBL" id="LT934425">
    <property type="protein sequence ID" value="SOH05896.1"/>
    <property type="molecule type" value="Genomic_DNA"/>
</dbReference>
<keyword evidence="3" id="KW-0732">Signal</keyword>
<evidence type="ECO:0000256" key="2">
    <source>
        <dbReference type="SAM" id="MobiDB-lite"/>
    </source>
</evidence>
<feature type="compositionally biased region" description="Basic and acidic residues" evidence="2">
    <location>
        <begin position="270"/>
        <end position="282"/>
    </location>
</feature>
<evidence type="ECO:0000313" key="4">
    <source>
        <dbReference type="EMBL" id="SOH05896.1"/>
    </source>
</evidence>
<dbReference type="KEGG" id="kst:KSMBR1_3422"/>
<reference evidence="5" key="1">
    <citation type="submission" date="2017-10" db="EMBL/GenBank/DDBJ databases">
        <authorList>
            <person name="Frank J."/>
        </authorList>
    </citation>
    <scope>NUCLEOTIDE SEQUENCE [LARGE SCALE GENOMIC DNA]</scope>
</reference>
<evidence type="ECO:0000256" key="1">
    <source>
        <dbReference type="SAM" id="Coils"/>
    </source>
</evidence>
<dbReference type="SUPFAM" id="SSF48695">
    <property type="entry name" value="Multiheme cytochromes"/>
    <property type="match status" value="1"/>
</dbReference>
<name>A0A2C9CJQ3_KUEST</name>
<keyword evidence="1" id="KW-0175">Coiled coil</keyword>
<evidence type="ECO:0000256" key="3">
    <source>
        <dbReference type="SAM" id="SignalP"/>
    </source>
</evidence>
<dbReference type="OrthoDB" id="223775at2"/>
<protein>
    <submittedName>
        <fullName evidence="4">Uncharacterized protein</fullName>
    </submittedName>
</protein>
<dbReference type="Pfam" id="PF13447">
    <property type="entry name" value="Multi-haem_cyto"/>
    <property type="match status" value="1"/>
</dbReference>
<feature type="chain" id="PRO_5043332730" evidence="3">
    <location>
        <begin position="33"/>
        <end position="433"/>
    </location>
</feature>
<feature type="signal peptide" evidence="3">
    <location>
        <begin position="1"/>
        <end position="32"/>
    </location>
</feature>
<feature type="region of interest" description="Disordered" evidence="2">
    <location>
        <begin position="258"/>
        <end position="282"/>
    </location>
</feature>
<keyword evidence="5" id="KW-1185">Reference proteome</keyword>
<organism evidence="4 5">
    <name type="scientific">Kuenenia stuttgartiensis</name>
    <dbReference type="NCBI Taxonomy" id="174633"/>
    <lineage>
        <taxon>Bacteria</taxon>
        <taxon>Pseudomonadati</taxon>
        <taxon>Planctomycetota</taxon>
        <taxon>Candidatus Brocadiia</taxon>
        <taxon>Candidatus Brocadiales</taxon>
        <taxon>Candidatus Brocadiaceae</taxon>
        <taxon>Candidatus Kuenenia</taxon>
    </lineage>
</organism>
<dbReference type="RefSeq" id="WP_099326423.1">
    <property type="nucleotide sequence ID" value="NZ_LT934425.1"/>
</dbReference>
<evidence type="ECO:0000313" key="5">
    <source>
        <dbReference type="Proteomes" id="UP000221734"/>
    </source>
</evidence>
<dbReference type="InterPro" id="IPR036280">
    <property type="entry name" value="Multihaem_cyt_sf"/>
</dbReference>
<dbReference type="Gene3D" id="1.10.780.10">
    <property type="entry name" value="Hydroxylamine Oxidoreductase, Chain A, domain 1"/>
    <property type="match status" value="1"/>
</dbReference>
<sequence>MSAPIPVKTFMYLQTSLIVISCLLFFPGCATQNEHTNVPTLEVVKPKEEKNVAVEESLHCISCHKKSNVAHHLNVEWQTNKHAVMNVGCKDCHAVSPEFDKTEKESFQKKETSCSDKGVQRMVSPQICGRCHMKQYNEFMQSSHSSSWDSVVDFQKNVPFSSDNLLTSCESCHTIQFKCNSCHTQHVTGQSHIKSPAVCGVCHTGSDHPQYEIYMNSKHGLVSSAIRSAKEGYSKSAYLSSPVCVTCHMPDGTHDTRFRLSGKMGGKSPYSEKEEEKGFNKEDSWKEKNDMLVLCNKCHSPAFSKDALVSAKNAQKVFNTVVKEAEGLVLALDREKLLLPELTIPLNSSYPEHAYFTGEYPLHSTVSKAEGIFIRLTKRHAAIAGKALHHMNVNYAYSHCWPEMLNDLRALKNEANNLRQEAEINRKMKIKLR</sequence>
<accession>A0A2C9CJQ3</accession>
<dbReference type="Proteomes" id="UP000221734">
    <property type="component" value="Chromosome Kuenenia_stuttgartiensis_MBR1"/>
</dbReference>
<dbReference type="AlphaFoldDB" id="A0A2C9CJQ3"/>